<dbReference type="PANTHER" id="PTHR30093">
    <property type="entry name" value="GENERAL SECRETION PATHWAY PROTEIN G"/>
    <property type="match status" value="1"/>
</dbReference>
<dbReference type="InterPro" id="IPR011453">
    <property type="entry name" value="DUF1559"/>
</dbReference>
<accession>A0A7C4LIM9</accession>
<dbReference type="InterPro" id="IPR027558">
    <property type="entry name" value="Pre_pil_HX9DG_C"/>
</dbReference>
<dbReference type="NCBIfam" id="TIGR02532">
    <property type="entry name" value="IV_pilin_GFxxxE"/>
    <property type="match status" value="1"/>
</dbReference>
<dbReference type="InterPro" id="IPR012902">
    <property type="entry name" value="N_methyl_site"/>
</dbReference>
<comment type="caution">
    <text evidence="3">The sequence shown here is derived from an EMBL/GenBank/DDBJ whole genome shotgun (WGS) entry which is preliminary data.</text>
</comment>
<keyword evidence="1" id="KW-0812">Transmembrane</keyword>
<dbReference type="EMBL" id="DSVQ01000005">
    <property type="protein sequence ID" value="HGT38022.1"/>
    <property type="molecule type" value="Genomic_DNA"/>
</dbReference>
<gene>
    <name evidence="3" type="ORF">ENS64_01950</name>
</gene>
<sequence>MGFARRARSSRVAGWHDRSALPPGARFGRDHRISVLHVRRDSGYPRGESTVPSQPRERSPVFRRSSRGFTLVELLVVMAIIAVLISLLLPGVQQAREAARRTQCLNHLHNLVVAIHNFEGAHRHFPPAIETTVPQRAAACDPLVIAGVLPEPFLPPIHVPPNQPPPPLITSWNYTNGKTWPAFLLTPLDQLTLHWYDDYGKFYDDCTSGSGPNFVPSRNLIPQETQIPVLVCPSASLPQQRPIYHLPHTNPPVAFRPGYLTYRAAIGTLQFDPTTNSLVGGTNGMMYANSRTQFRDCTDGASNTFLLGETFFGSWADGDSCCVGLATATDRAQAGEVVIGHAYKGAHWLSAGTGHHRFSFGSQHGDVFNFAMVDGAARTISKAIDDTVLAALVTRNGREHITNQDY</sequence>
<dbReference type="AlphaFoldDB" id="A0A7C4LIM9"/>
<organism evidence="3">
    <name type="scientific">Schlesneria paludicola</name>
    <dbReference type="NCBI Taxonomy" id="360056"/>
    <lineage>
        <taxon>Bacteria</taxon>
        <taxon>Pseudomonadati</taxon>
        <taxon>Planctomycetota</taxon>
        <taxon>Planctomycetia</taxon>
        <taxon>Planctomycetales</taxon>
        <taxon>Planctomycetaceae</taxon>
        <taxon>Schlesneria</taxon>
    </lineage>
</organism>
<evidence type="ECO:0000259" key="2">
    <source>
        <dbReference type="Pfam" id="PF07596"/>
    </source>
</evidence>
<dbReference type="SUPFAM" id="SSF54523">
    <property type="entry name" value="Pili subunits"/>
    <property type="match status" value="1"/>
</dbReference>
<dbReference type="PANTHER" id="PTHR30093:SF2">
    <property type="entry name" value="TYPE II SECRETION SYSTEM PROTEIN H"/>
    <property type="match status" value="1"/>
</dbReference>
<feature type="domain" description="DUF1559" evidence="2">
    <location>
        <begin position="93"/>
        <end position="386"/>
    </location>
</feature>
<dbReference type="PROSITE" id="PS00409">
    <property type="entry name" value="PROKAR_NTER_METHYL"/>
    <property type="match status" value="1"/>
</dbReference>
<evidence type="ECO:0000313" key="3">
    <source>
        <dbReference type="EMBL" id="HGT38022.1"/>
    </source>
</evidence>
<dbReference type="NCBIfam" id="TIGR04294">
    <property type="entry name" value="pre_pil_HX9DG"/>
    <property type="match status" value="1"/>
</dbReference>
<keyword evidence="1" id="KW-0472">Membrane</keyword>
<proteinExistence type="predicted"/>
<protein>
    <submittedName>
        <fullName evidence="3">DUF1559 domain-containing protein</fullName>
    </submittedName>
</protein>
<dbReference type="Pfam" id="PF07963">
    <property type="entry name" value="N_methyl"/>
    <property type="match status" value="1"/>
</dbReference>
<feature type="transmembrane region" description="Helical" evidence="1">
    <location>
        <begin position="68"/>
        <end position="89"/>
    </location>
</feature>
<dbReference type="Pfam" id="PF07596">
    <property type="entry name" value="SBP_bac_10"/>
    <property type="match status" value="1"/>
</dbReference>
<reference evidence="3" key="1">
    <citation type="journal article" date="2020" name="mSystems">
        <title>Genome- and Community-Level Interaction Insights into Carbon Utilization and Element Cycling Functions of Hydrothermarchaeota in Hydrothermal Sediment.</title>
        <authorList>
            <person name="Zhou Z."/>
            <person name="Liu Y."/>
            <person name="Xu W."/>
            <person name="Pan J."/>
            <person name="Luo Z.H."/>
            <person name="Li M."/>
        </authorList>
    </citation>
    <scope>NUCLEOTIDE SEQUENCE [LARGE SCALE GENOMIC DNA]</scope>
    <source>
        <strain evidence="3">SpSt-508</strain>
    </source>
</reference>
<name>A0A7C4LIM9_9PLAN</name>
<keyword evidence="1" id="KW-1133">Transmembrane helix</keyword>
<dbReference type="InterPro" id="IPR045584">
    <property type="entry name" value="Pilin-like"/>
</dbReference>
<dbReference type="Gene3D" id="3.30.700.10">
    <property type="entry name" value="Glycoprotein, Type 4 Pilin"/>
    <property type="match status" value="1"/>
</dbReference>
<evidence type="ECO:0000256" key="1">
    <source>
        <dbReference type="SAM" id="Phobius"/>
    </source>
</evidence>